<accession>A0AAV7M139</accession>
<organism evidence="2 3">
    <name type="scientific">Pleurodeles waltl</name>
    <name type="common">Iberian ribbed newt</name>
    <dbReference type="NCBI Taxonomy" id="8319"/>
    <lineage>
        <taxon>Eukaryota</taxon>
        <taxon>Metazoa</taxon>
        <taxon>Chordata</taxon>
        <taxon>Craniata</taxon>
        <taxon>Vertebrata</taxon>
        <taxon>Euteleostomi</taxon>
        <taxon>Amphibia</taxon>
        <taxon>Batrachia</taxon>
        <taxon>Caudata</taxon>
        <taxon>Salamandroidea</taxon>
        <taxon>Salamandridae</taxon>
        <taxon>Pleurodelinae</taxon>
        <taxon>Pleurodeles</taxon>
    </lineage>
</organism>
<gene>
    <name evidence="2" type="ORF">NDU88_002068</name>
</gene>
<proteinExistence type="predicted"/>
<evidence type="ECO:0000256" key="1">
    <source>
        <dbReference type="SAM" id="MobiDB-lite"/>
    </source>
</evidence>
<reference evidence="2" key="1">
    <citation type="journal article" date="2022" name="bioRxiv">
        <title>Sequencing and chromosome-scale assembly of the giantPleurodeles waltlgenome.</title>
        <authorList>
            <person name="Brown T."/>
            <person name="Elewa A."/>
            <person name="Iarovenko S."/>
            <person name="Subramanian E."/>
            <person name="Araus A.J."/>
            <person name="Petzold A."/>
            <person name="Susuki M."/>
            <person name="Suzuki K.-i.T."/>
            <person name="Hayashi T."/>
            <person name="Toyoda A."/>
            <person name="Oliveira C."/>
            <person name="Osipova E."/>
            <person name="Leigh N.D."/>
            <person name="Simon A."/>
            <person name="Yun M.H."/>
        </authorList>
    </citation>
    <scope>NUCLEOTIDE SEQUENCE</scope>
    <source>
        <strain evidence="2">20211129_DDA</strain>
        <tissue evidence="2">Liver</tissue>
    </source>
</reference>
<keyword evidence="3" id="KW-1185">Reference proteome</keyword>
<sequence length="115" mass="12496">MSCTGTLNHIESGELVRLTSTNCHAWGEERMTTASGGQTRPVGLWRPKEKKLSVPTDEERPSDASLGTRCNRCALIGVWAPPHRQCRVARPAAVAILARSALAKDNETATQFVLV</sequence>
<dbReference type="Proteomes" id="UP001066276">
    <property type="component" value="Chromosome 10"/>
</dbReference>
<evidence type="ECO:0000313" key="3">
    <source>
        <dbReference type="Proteomes" id="UP001066276"/>
    </source>
</evidence>
<protein>
    <submittedName>
        <fullName evidence="2">Uncharacterized protein</fullName>
    </submittedName>
</protein>
<feature type="region of interest" description="Disordered" evidence="1">
    <location>
        <begin position="30"/>
        <end position="65"/>
    </location>
</feature>
<dbReference type="EMBL" id="JANPWB010000014">
    <property type="protein sequence ID" value="KAJ1096938.1"/>
    <property type="molecule type" value="Genomic_DNA"/>
</dbReference>
<evidence type="ECO:0000313" key="2">
    <source>
        <dbReference type="EMBL" id="KAJ1096938.1"/>
    </source>
</evidence>
<feature type="compositionally biased region" description="Basic and acidic residues" evidence="1">
    <location>
        <begin position="46"/>
        <end position="62"/>
    </location>
</feature>
<name>A0AAV7M139_PLEWA</name>
<dbReference type="AlphaFoldDB" id="A0AAV7M139"/>
<comment type="caution">
    <text evidence="2">The sequence shown here is derived from an EMBL/GenBank/DDBJ whole genome shotgun (WGS) entry which is preliminary data.</text>
</comment>